<sequence length="545" mass="59880">MCLLLQKLCVELLFEIVSCLPPHDLRACRQTCKRLSGLIEGSPLLQYMISRANSCVVDVPSLPAPVDSRLDALRRWERAWERLSAHTLVRGLRGPEGEVTHYAICDGFLIGVDKSRTPGYYYRPICAPPPSQDDDERGGWTRVDFPSRGALLAVVFAVEHDLAVVVSHPDRSLGETMAHLRLLDFRTGAAHPLAADSTIPIMTLDVFDTGLQVQAEFVRNGDAILIQMKHEPSMERARRRVLPVVPHRMEDRTHHSPTGMDTSLYTSQSFAVMAPDIVAVLQSQPDVLVLCRVPSADDPDPTLTPLCHLALPALRSGLRHLPLRFDTDGTGIGTSKRGRDRYRRLPFANDTAHGVVRLTMLVTTMEGYRALRWSIALSRKALLLLAAAAATGASSSVVPWGGWGPRAAYVFQEEFGWGKVRCAGQRWVWLIESEPSTLLVRDFNAFRAKRAHSERAEGRGPSADRHDAVRGALGASAVAVHSKSVLANAYFAEDVTSGLPYCETATQEHTFRPCRQILTDGEHLLGFVCEPVGGGPSSIDLVAVE</sequence>
<organism evidence="3 4">
    <name type="scientific">Lactarius akahatsu</name>
    <dbReference type="NCBI Taxonomy" id="416441"/>
    <lineage>
        <taxon>Eukaryota</taxon>
        <taxon>Fungi</taxon>
        <taxon>Dikarya</taxon>
        <taxon>Basidiomycota</taxon>
        <taxon>Agaricomycotina</taxon>
        <taxon>Agaricomycetes</taxon>
        <taxon>Russulales</taxon>
        <taxon>Russulaceae</taxon>
        <taxon>Lactarius</taxon>
    </lineage>
</organism>
<dbReference type="Pfam" id="PF00646">
    <property type="entry name" value="F-box"/>
    <property type="match status" value="1"/>
</dbReference>
<dbReference type="CDD" id="cd09917">
    <property type="entry name" value="F-box_SF"/>
    <property type="match status" value="1"/>
</dbReference>
<evidence type="ECO:0000313" key="4">
    <source>
        <dbReference type="Proteomes" id="UP001201163"/>
    </source>
</evidence>
<keyword evidence="1" id="KW-0732">Signal</keyword>
<dbReference type="Gene3D" id="1.20.1280.50">
    <property type="match status" value="1"/>
</dbReference>
<evidence type="ECO:0000313" key="3">
    <source>
        <dbReference type="EMBL" id="KAH8994249.1"/>
    </source>
</evidence>
<keyword evidence="4" id="KW-1185">Reference proteome</keyword>
<dbReference type="InterPro" id="IPR036047">
    <property type="entry name" value="F-box-like_dom_sf"/>
</dbReference>
<dbReference type="InterPro" id="IPR001810">
    <property type="entry name" value="F-box_dom"/>
</dbReference>
<gene>
    <name evidence="3" type="ORF">EDB92DRAFT_1976899</name>
</gene>
<dbReference type="Proteomes" id="UP001201163">
    <property type="component" value="Unassembled WGS sequence"/>
</dbReference>
<accession>A0AAD4QC57</accession>
<feature type="domain" description="F-box" evidence="2">
    <location>
        <begin position="8"/>
        <end position="48"/>
    </location>
</feature>
<proteinExistence type="predicted"/>
<feature type="chain" id="PRO_5042160250" description="F-box domain-containing protein" evidence="1">
    <location>
        <begin position="20"/>
        <end position="545"/>
    </location>
</feature>
<dbReference type="SMART" id="SM00256">
    <property type="entry name" value="FBOX"/>
    <property type="match status" value="1"/>
</dbReference>
<reference evidence="3" key="1">
    <citation type="submission" date="2022-01" db="EMBL/GenBank/DDBJ databases">
        <title>Comparative genomics reveals a dynamic genome evolution in the ectomycorrhizal milk-cap (Lactarius) mushrooms.</title>
        <authorList>
            <consortium name="DOE Joint Genome Institute"/>
            <person name="Lebreton A."/>
            <person name="Tang N."/>
            <person name="Kuo A."/>
            <person name="LaButti K."/>
            <person name="Drula E."/>
            <person name="Barry K."/>
            <person name="Clum A."/>
            <person name="Lipzen A."/>
            <person name="Mousain D."/>
            <person name="Ng V."/>
            <person name="Wang R."/>
            <person name="Wang X."/>
            <person name="Dai Y."/>
            <person name="Henrissat B."/>
            <person name="Grigoriev I.V."/>
            <person name="Guerin-Laguette A."/>
            <person name="Yu F."/>
            <person name="Martin F.M."/>
        </authorList>
    </citation>
    <scope>NUCLEOTIDE SEQUENCE</scope>
    <source>
        <strain evidence="3">QP</strain>
    </source>
</reference>
<comment type="caution">
    <text evidence="3">The sequence shown here is derived from an EMBL/GenBank/DDBJ whole genome shotgun (WGS) entry which is preliminary data.</text>
</comment>
<protein>
    <recommendedName>
        <fullName evidence="2">F-box domain-containing protein</fullName>
    </recommendedName>
</protein>
<dbReference type="SUPFAM" id="SSF81383">
    <property type="entry name" value="F-box domain"/>
    <property type="match status" value="1"/>
</dbReference>
<dbReference type="AlphaFoldDB" id="A0AAD4QC57"/>
<evidence type="ECO:0000256" key="1">
    <source>
        <dbReference type="SAM" id="SignalP"/>
    </source>
</evidence>
<name>A0AAD4QC57_9AGAM</name>
<dbReference type="EMBL" id="JAKELL010000015">
    <property type="protein sequence ID" value="KAH8994249.1"/>
    <property type="molecule type" value="Genomic_DNA"/>
</dbReference>
<evidence type="ECO:0000259" key="2">
    <source>
        <dbReference type="SMART" id="SM00256"/>
    </source>
</evidence>
<feature type="signal peptide" evidence="1">
    <location>
        <begin position="1"/>
        <end position="19"/>
    </location>
</feature>